<dbReference type="EMBL" id="DXBO01000149">
    <property type="protein sequence ID" value="HIZ49135.1"/>
    <property type="molecule type" value="Genomic_DNA"/>
</dbReference>
<reference evidence="1" key="1">
    <citation type="journal article" date="2021" name="PeerJ">
        <title>Extensive microbial diversity within the chicken gut microbiome revealed by metagenomics and culture.</title>
        <authorList>
            <person name="Gilroy R."/>
            <person name="Ravi A."/>
            <person name="Getino M."/>
            <person name="Pursley I."/>
            <person name="Horton D.L."/>
            <person name="Alikhan N.F."/>
            <person name="Baker D."/>
            <person name="Gharbi K."/>
            <person name="Hall N."/>
            <person name="Watson M."/>
            <person name="Adriaenssens E.M."/>
            <person name="Foster-Nyarko E."/>
            <person name="Jarju S."/>
            <person name="Secka A."/>
            <person name="Antonio M."/>
            <person name="Oren A."/>
            <person name="Chaudhuri R.R."/>
            <person name="La Ragione R."/>
            <person name="Hildebrand F."/>
            <person name="Pallen M.J."/>
        </authorList>
    </citation>
    <scope>NUCLEOTIDE SEQUENCE</scope>
    <source>
        <strain evidence="1">3436</strain>
    </source>
</reference>
<proteinExistence type="predicted"/>
<name>A0A9D2F577_9FIRM</name>
<reference evidence="1" key="2">
    <citation type="submission" date="2021-04" db="EMBL/GenBank/DDBJ databases">
        <authorList>
            <person name="Gilroy R."/>
        </authorList>
    </citation>
    <scope>NUCLEOTIDE SEQUENCE</scope>
    <source>
        <strain evidence="1">3436</strain>
    </source>
</reference>
<feature type="non-terminal residue" evidence="1">
    <location>
        <position position="1"/>
    </location>
</feature>
<evidence type="ECO:0000313" key="2">
    <source>
        <dbReference type="Proteomes" id="UP000824031"/>
    </source>
</evidence>
<evidence type="ECO:0000313" key="1">
    <source>
        <dbReference type="EMBL" id="HIZ49135.1"/>
    </source>
</evidence>
<protein>
    <submittedName>
        <fullName evidence="1">Uncharacterized protein</fullName>
    </submittedName>
</protein>
<dbReference type="AlphaFoldDB" id="A0A9D2F577"/>
<gene>
    <name evidence="1" type="ORF">H9810_10470</name>
</gene>
<dbReference type="Proteomes" id="UP000824031">
    <property type="component" value="Unassembled WGS sequence"/>
</dbReference>
<comment type="caution">
    <text evidence="1">The sequence shown here is derived from an EMBL/GenBank/DDBJ whole genome shotgun (WGS) entry which is preliminary data.</text>
</comment>
<accession>A0A9D2F577</accession>
<organism evidence="1 2">
    <name type="scientific">Candidatus Gemmiger excrementavium</name>
    <dbReference type="NCBI Taxonomy" id="2838608"/>
    <lineage>
        <taxon>Bacteria</taxon>
        <taxon>Bacillati</taxon>
        <taxon>Bacillota</taxon>
        <taxon>Clostridia</taxon>
        <taxon>Eubacteriales</taxon>
        <taxon>Gemmiger</taxon>
    </lineage>
</organism>
<sequence length="101" mass="11419">RPELVHWDTDVQLIAPAVDKVLGYSCRRCEYLHWWDFIGAFQNIGEGLFASVVNIRSKRARGSKLDKAEAAFARENADLIGATVGRMTAEEEEFFMRLGVT</sequence>